<sequence>MDVEYPGPPAWSADGDFLAATAYEDDGNALFVTDPDGNRSWRFSPEECYVSDFEWSSTNSELLVATDAGELLLADPERRTTERLLSGPEPTESYTWSNDGTRFAFYRDGRPTVRDAETGTERGFDGPKRGPFLGESRMFAWSDDDTYLAYRFVEDETTHVGVIDVESASGQTDELVWRTHGEMANSCPAWLADGRVIFDRRGEGGTMRRIVAADPETGEETVLVEEIDRERGIVSSGAPAVSPDGTKIALSLPLDGWDHVHVVDVTSGERTQLTRGAFEDKGVADATPRWLDDETLVFASNRNDSGQRHLFAVTLDGDTTPLVETPGTNVHPRPAPDGETLAYVHADRARSPELRVSSVVDGEPRRLTRSSVEEWPTAPIDPDRIEFESAGRRIDGYLLDPRKSDSVADDAADLPAVVCVHGGPMRQMRDGWHPSRSYGLFYTYHQYLAAKGYACLFVNYRGGIGYGREFRQAIAGSRGEDEIEDVARAGEFLQSLDYVDADSVAVWGLSYGGYSTLQVLGTHPDTFSLGINLAGLADLELYREWAEETKYPAAVSTEVLRMGGEPWEVPERWDEASPVTHMADYEVPLYNFHGTGDRYVNFEQLDVVVETLTDLGKEFDADHYPGENHVFSKRATWRRTLRKVERVLEDER</sequence>
<dbReference type="AlphaFoldDB" id="E7QPD7"/>
<evidence type="ECO:0000259" key="1">
    <source>
        <dbReference type="Pfam" id="PF00326"/>
    </source>
</evidence>
<feature type="domain" description="Dipeptidylpeptidase IV N-terminal" evidence="2">
    <location>
        <begin position="94"/>
        <end position="329"/>
    </location>
</feature>
<comment type="caution">
    <text evidence="3">The sequence shown here is derived from an EMBL/GenBank/DDBJ whole genome shotgun (WGS) entry which is preliminary data.</text>
</comment>
<dbReference type="GO" id="GO:0008236">
    <property type="term" value="F:serine-type peptidase activity"/>
    <property type="evidence" value="ECO:0007669"/>
    <property type="project" value="InterPro"/>
</dbReference>
<gene>
    <name evidence="3" type="ORF">ZOD2009_03105</name>
</gene>
<name>E7QPD7_HALPU</name>
<organism evidence="3 4">
    <name type="scientific">Haladaptatus paucihalophilus DX253</name>
    <dbReference type="NCBI Taxonomy" id="797209"/>
    <lineage>
        <taxon>Archaea</taxon>
        <taxon>Methanobacteriati</taxon>
        <taxon>Methanobacteriota</taxon>
        <taxon>Stenosarchaea group</taxon>
        <taxon>Halobacteria</taxon>
        <taxon>Halobacteriales</taxon>
        <taxon>Haladaptataceae</taxon>
        <taxon>Haladaptatus</taxon>
    </lineage>
</organism>
<dbReference type="InterPro" id="IPR050278">
    <property type="entry name" value="Serine_Prot_S9B/DPPIV"/>
</dbReference>
<accession>E7QPD7</accession>
<reference evidence="3 4" key="1">
    <citation type="journal article" date="2014" name="ISME J.">
        <title>Trehalose/2-sulfotrehalose biosynthesis and glycine-betaine uptake are widely spread mechanisms for osmoadaptation in the Halobacteriales.</title>
        <authorList>
            <person name="Youssef N.H."/>
            <person name="Savage-Ashlock K.N."/>
            <person name="McCully A.L."/>
            <person name="Luedtke B."/>
            <person name="Shaw E.I."/>
            <person name="Hoff W.D."/>
            <person name="Elshahed M.S."/>
        </authorList>
    </citation>
    <scope>NUCLEOTIDE SEQUENCE [LARGE SCALE GENOMIC DNA]</scope>
    <source>
        <strain evidence="3 4">DX253</strain>
    </source>
</reference>
<dbReference type="OrthoDB" id="33195at2157"/>
<dbReference type="EMBL" id="AEMG01000002">
    <property type="protein sequence ID" value="EFW94098.1"/>
    <property type="molecule type" value="Genomic_DNA"/>
</dbReference>
<dbReference type="STRING" id="797209.GCA_000376445_01599"/>
<dbReference type="SUPFAM" id="SSF82171">
    <property type="entry name" value="DPP6 N-terminal domain-like"/>
    <property type="match status" value="1"/>
</dbReference>
<dbReference type="PATRIC" id="fig|797209.4.peg.605"/>
<dbReference type="Gene3D" id="2.120.10.30">
    <property type="entry name" value="TolB, C-terminal domain"/>
    <property type="match status" value="2"/>
</dbReference>
<dbReference type="InterPro" id="IPR002469">
    <property type="entry name" value="Peptidase_S9B_N"/>
</dbReference>
<dbReference type="InterPro" id="IPR011042">
    <property type="entry name" value="6-blade_b-propeller_TolB-like"/>
</dbReference>
<evidence type="ECO:0000259" key="2">
    <source>
        <dbReference type="Pfam" id="PF00930"/>
    </source>
</evidence>
<dbReference type="InterPro" id="IPR029058">
    <property type="entry name" value="AB_hydrolase_fold"/>
</dbReference>
<dbReference type="GO" id="GO:0008239">
    <property type="term" value="F:dipeptidyl-peptidase activity"/>
    <property type="evidence" value="ECO:0007669"/>
    <property type="project" value="TreeGrafter"/>
</dbReference>
<dbReference type="Pfam" id="PF00326">
    <property type="entry name" value="Peptidase_S9"/>
    <property type="match status" value="1"/>
</dbReference>
<evidence type="ECO:0000313" key="4">
    <source>
        <dbReference type="Proteomes" id="UP000003751"/>
    </source>
</evidence>
<dbReference type="eggNOG" id="arCOG02491">
    <property type="taxonomic scope" value="Archaea"/>
</dbReference>
<dbReference type="Gene3D" id="3.40.50.1820">
    <property type="entry name" value="alpha/beta hydrolase"/>
    <property type="match status" value="1"/>
</dbReference>
<dbReference type="Proteomes" id="UP000003751">
    <property type="component" value="Unassembled WGS sequence"/>
</dbReference>
<dbReference type="Pfam" id="PF00930">
    <property type="entry name" value="DPPIV_N"/>
    <property type="match status" value="1"/>
</dbReference>
<proteinExistence type="predicted"/>
<protein>
    <submittedName>
        <fullName evidence="3">Peptidase S9 prolyl oligopeptidase active site domain protein</fullName>
    </submittedName>
</protein>
<dbReference type="GO" id="GO:0006508">
    <property type="term" value="P:proteolysis"/>
    <property type="evidence" value="ECO:0007669"/>
    <property type="project" value="InterPro"/>
</dbReference>
<dbReference type="PANTHER" id="PTHR11731">
    <property type="entry name" value="PROTEASE FAMILY S9B,C DIPEPTIDYL-PEPTIDASE IV-RELATED"/>
    <property type="match status" value="1"/>
</dbReference>
<dbReference type="eggNOG" id="arCOG01646">
    <property type="taxonomic scope" value="Archaea"/>
</dbReference>
<dbReference type="InterPro" id="IPR001375">
    <property type="entry name" value="Peptidase_S9_cat"/>
</dbReference>
<evidence type="ECO:0000313" key="3">
    <source>
        <dbReference type="EMBL" id="EFW94098.1"/>
    </source>
</evidence>
<dbReference type="SUPFAM" id="SSF53474">
    <property type="entry name" value="alpha/beta-Hydrolases"/>
    <property type="match status" value="1"/>
</dbReference>
<feature type="domain" description="Peptidase S9 prolyl oligopeptidase catalytic" evidence="1">
    <location>
        <begin position="444"/>
        <end position="643"/>
    </location>
</feature>
<dbReference type="ESTHER" id="9eury-e7qpd7">
    <property type="family name" value="DPP4N_Peptidase_S9"/>
</dbReference>
<dbReference type="PANTHER" id="PTHR11731:SF193">
    <property type="entry name" value="DIPEPTIDYL PEPTIDASE 9"/>
    <property type="match status" value="1"/>
</dbReference>